<evidence type="ECO:0000259" key="7">
    <source>
        <dbReference type="Pfam" id="PF07195"/>
    </source>
</evidence>
<gene>
    <name evidence="8" type="primary">fliD</name>
    <name evidence="8" type="ORF">AACH00_15055</name>
</gene>
<dbReference type="PANTHER" id="PTHR30288:SF0">
    <property type="entry name" value="FLAGELLAR HOOK-ASSOCIATED PROTEIN 2"/>
    <property type="match status" value="1"/>
</dbReference>
<reference evidence="8 9" key="1">
    <citation type="submission" date="2024-04" db="EMBL/GenBank/DDBJ databases">
        <title>Novel species of the genus Ideonella isolated from streams.</title>
        <authorList>
            <person name="Lu H."/>
        </authorList>
    </citation>
    <scope>NUCLEOTIDE SEQUENCE [LARGE SCALE GENOMIC DNA]</scope>
    <source>
        <strain evidence="8 9">LYT19W</strain>
    </source>
</reference>
<evidence type="ECO:0000256" key="3">
    <source>
        <dbReference type="ARBA" id="ARBA00023054"/>
    </source>
</evidence>
<keyword evidence="5" id="KW-0964">Secreted</keyword>
<keyword evidence="4 5" id="KW-0975">Bacterial flagellum</keyword>
<comment type="subcellular location">
    <subcellularLocation>
        <location evidence="5">Secreted</location>
    </subcellularLocation>
    <subcellularLocation>
        <location evidence="5">Bacterial flagellum</location>
    </subcellularLocation>
</comment>
<keyword evidence="3" id="KW-0175">Coiled coil</keyword>
<keyword evidence="9" id="KW-1185">Reference proteome</keyword>
<organism evidence="8 9">
    <name type="scientific">Ideonella margarita</name>
    <dbReference type="NCBI Taxonomy" id="2984191"/>
    <lineage>
        <taxon>Bacteria</taxon>
        <taxon>Pseudomonadati</taxon>
        <taxon>Pseudomonadota</taxon>
        <taxon>Betaproteobacteria</taxon>
        <taxon>Burkholderiales</taxon>
        <taxon>Sphaerotilaceae</taxon>
        <taxon>Ideonella</taxon>
    </lineage>
</organism>
<dbReference type="InterPro" id="IPR003481">
    <property type="entry name" value="FliD_N"/>
</dbReference>
<dbReference type="InterPro" id="IPR040026">
    <property type="entry name" value="FliD"/>
</dbReference>
<dbReference type="Pfam" id="PF02465">
    <property type="entry name" value="FliD_N"/>
    <property type="match status" value="1"/>
</dbReference>
<dbReference type="EMBL" id="JBBUTI010000010">
    <property type="protein sequence ID" value="MEK8047679.1"/>
    <property type="molecule type" value="Genomic_DNA"/>
</dbReference>
<feature type="domain" description="Flagellar hook-associated protein 2 C-terminal" evidence="7">
    <location>
        <begin position="239"/>
        <end position="462"/>
    </location>
</feature>
<keyword evidence="8" id="KW-0969">Cilium</keyword>
<evidence type="ECO:0000256" key="5">
    <source>
        <dbReference type="RuleBase" id="RU362066"/>
    </source>
</evidence>
<evidence type="ECO:0000313" key="8">
    <source>
        <dbReference type="EMBL" id="MEK8047679.1"/>
    </source>
</evidence>
<dbReference type="Proteomes" id="UP001379945">
    <property type="component" value="Unassembled WGS sequence"/>
</dbReference>
<proteinExistence type="inferred from homology"/>
<dbReference type="Pfam" id="PF07195">
    <property type="entry name" value="FliD_C"/>
    <property type="match status" value="1"/>
</dbReference>
<sequence>MAAISSLGVGSGLDSEGIISALLAVERRPIDLLKQRTTDTNTQLSSIGKLQSLTSTMTDKANALSSVTLWGQKTFASGDATAITGSATSAAVAGRYSVTVGQLASSQTVTSNAFASSSATLNEGSLTIELGAWDGPPATQFSPKSGASPTTITIGAGETSLSKIRDKINAASAGVTATIVNDATGARLSLRSTATGEENGFRISAAETTDDGDATTGLSALAYSPLTASTTMTLNQWSNNAKAMVNGIQVESKTNTFDGVADGLSFTVAKASATPVELTITADNSAVKTGIEDFVKAFNELATFIKDQTKYDAASKKGGVLQGDQATIGFQWQLRGMLNQNSSASSTWSRLSEIGIAMKADGTLGTDATKLSDALAKPDELRKLLATDGSTTANSGFMDRFRDLGKRVLDVDGSLQQREDALNEQVKRNNDRQAQMETRITSVEARLRAQYQTLDTNMSKLSNLSSYVSQQLSLL</sequence>
<comment type="caution">
    <text evidence="8">The sequence shown here is derived from an EMBL/GenBank/DDBJ whole genome shotgun (WGS) entry which is preliminary data.</text>
</comment>
<comment type="subunit">
    <text evidence="2 5">Homopentamer.</text>
</comment>
<dbReference type="RefSeq" id="WP_341399986.1">
    <property type="nucleotide sequence ID" value="NZ_JBBUTI010000010.1"/>
</dbReference>
<accession>A0ABU9C707</accession>
<dbReference type="PANTHER" id="PTHR30288">
    <property type="entry name" value="FLAGELLAR CAP/ASSEMBLY PROTEIN FLID"/>
    <property type="match status" value="1"/>
</dbReference>
<name>A0ABU9C707_9BURK</name>
<keyword evidence="8" id="KW-0282">Flagellum</keyword>
<evidence type="ECO:0000256" key="4">
    <source>
        <dbReference type="ARBA" id="ARBA00023143"/>
    </source>
</evidence>
<evidence type="ECO:0000256" key="1">
    <source>
        <dbReference type="ARBA" id="ARBA00009764"/>
    </source>
</evidence>
<comment type="function">
    <text evidence="5">Required for morphogenesis and for the elongation of the flagellar filament by facilitating polymerization of the flagellin monomers at the tip of growing filament. Forms a capping structure, which prevents flagellin subunits (transported through the central channel of the flagellum) from leaking out without polymerization at the distal end.</text>
</comment>
<keyword evidence="8" id="KW-0966">Cell projection</keyword>
<dbReference type="InterPro" id="IPR010809">
    <property type="entry name" value="FliD_C"/>
</dbReference>
<feature type="domain" description="Flagellar hook-associated protein 2 N-terminal" evidence="6">
    <location>
        <begin position="11"/>
        <end position="107"/>
    </location>
</feature>
<evidence type="ECO:0000313" key="9">
    <source>
        <dbReference type="Proteomes" id="UP001379945"/>
    </source>
</evidence>
<protein>
    <recommendedName>
        <fullName evidence="5">Flagellar hook-associated protein 2</fullName>
        <shortName evidence="5">HAP2</shortName>
    </recommendedName>
    <alternativeName>
        <fullName evidence="5">Flagellar cap protein</fullName>
    </alternativeName>
</protein>
<evidence type="ECO:0000259" key="6">
    <source>
        <dbReference type="Pfam" id="PF02465"/>
    </source>
</evidence>
<comment type="similarity">
    <text evidence="1 5">Belongs to the FliD family.</text>
</comment>
<evidence type="ECO:0000256" key="2">
    <source>
        <dbReference type="ARBA" id="ARBA00011255"/>
    </source>
</evidence>